<dbReference type="EMBL" id="BTGU01003320">
    <property type="protein sequence ID" value="GMN30355.1"/>
    <property type="molecule type" value="Genomic_DNA"/>
</dbReference>
<protein>
    <submittedName>
        <fullName evidence="2">Uncharacterized protein</fullName>
    </submittedName>
</protein>
<name>A0AA88CSW8_FICCA</name>
<evidence type="ECO:0000313" key="1">
    <source>
        <dbReference type="EMBL" id="GMN30322.1"/>
    </source>
</evidence>
<proteinExistence type="predicted"/>
<dbReference type="EMBL" id="BTGU01003318">
    <property type="protein sequence ID" value="GMN30322.1"/>
    <property type="molecule type" value="Genomic_DNA"/>
</dbReference>
<dbReference type="Proteomes" id="UP001187192">
    <property type="component" value="Unassembled WGS sequence"/>
</dbReference>
<sequence>MLLLRLVGPIARGLGPGIYDHGLSLLWSALIGLISLRLPSGKSGLLSGYYSSPSNVFICLGMPPGDPSQVRKGGWSVVGERPDESIVFDTFSECLYQGVVQTTLDLHYGFVEALEILFECFGFALLYTE</sequence>
<reference evidence="2" key="1">
    <citation type="submission" date="2023-07" db="EMBL/GenBank/DDBJ databases">
        <title>draft genome sequence of fig (Ficus carica).</title>
        <authorList>
            <person name="Takahashi T."/>
            <person name="Nishimura K."/>
        </authorList>
    </citation>
    <scope>NUCLEOTIDE SEQUENCE</scope>
</reference>
<dbReference type="AlphaFoldDB" id="A0AA88CSW8"/>
<organism evidence="2 3">
    <name type="scientific">Ficus carica</name>
    <name type="common">Common fig</name>
    <dbReference type="NCBI Taxonomy" id="3494"/>
    <lineage>
        <taxon>Eukaryota</taxon>
        <taxon>Viridiplantae</taxon>
        <taxon>Streptophyta</taxon>
        <taxon>Embryophyta</taxon>
        <taxon>Tracheophyta</taxon>
        <taxon>Spermatophyta</taxon>
        <taxon>Magnoliopsida</taxon>
        <taxon>eudicotyledons</taxon>
        <taxon>Gunneridae</taxon>
        <taxon>Pentapetalae</taxon>
        <taxon>rosids</taxon>
        <taxon>fabids</taxon>
        <taxon>Rosales</taxon>
        <taxon>Moraceae</taxon>
        <taxon>Ficeae</taxon>
        <taxon>Ficus</taxon>
    </lineage>
</organism>
<evidence type="ECO:0000313" key="3">
    <source>
        <dbReference type="Proteomes" id="UP001187192"/>
    </source>
</evidence>
<accession>A0AA88CSW8</accession>
<keyword evidence="3" id="KW-1185">Reference proteome</keyword>
<evidence type="ECO:0000313" key="2">
    <source>
        <dbReference type="EMBL" id="GMN30355.1"/>
    </source>
</evidence>
<comment type="caution">
    <text evidence="2">The sequence shown here is derived from an EMBL/GenBank/DDBJ whole genome shotgun (WGS) entry which is preliminary data.</text>
</comment>
<gene>
    <name evidence="1" type="ORF">TIFTF001_044456</name>
    <name evidence="2" type="ORF">TIFTF001_044469</name>
</gene>